<feature type="compositionally biased region" description="Polar residues" evidence="4">
    <location>
        <begin position="829"/>
        <end position="846"/>
    </location>
</feature>
<dbReference type="Pfam" id="PF12004">
    <property type="entry name" value="DAB2P_C"/>
    <property type="match status" value="1"/>
</dbReference>
<dbReference type="SUPFAM" id="SSF48350">
    <property type="entry name" value="GTPase activation domain, GAP"/>
    <property type="match status" value="1"/>
</dbReference>
<dbReference type="InterPro" id="IPR000008">
    <property type="entry name" value="C2_dom"/>
</dbReference>
<dbReference type="PROSITE" id="PS50003">
    <property type="entry name" value="PH_DOMAIN"/>
    <property type="match status" value="1"/>
</dbReference>
<dbReference type="GO" id="GO:0005096">
    <property type="term" value="F:GTPase activator activity"/>
    <property type="evidence" value="ECO:0007669"/>
    <property type="project" value="UniProtKB-KW"/>
</dbReference>
<dbReference type="Pfam" id="PF25321">
    <property type="entry name" value="PH_RASGAP"/>
    <property type="match status" value="1"/>
</dbReference>
<dbReference type="SMART" id="SM00323">
    <property type="entry name" value="RasGAP"/>
    <property type="match status" value="1"/>
</dbReference>
<dbReference type="InterPro" id="IPR008936">
    <property type="entry name" value="Rho_GTPase_activation_prot"/>
</dbReference>
<dbReference type="InterPro" id="IPR001849">
    <property type="entry name" value="PH_domain"/>
</dbReference>
<name>A0A444UD29_ACIRT</name>
<feature type="region of interest" description="Disordered" evidence="4">
    <location>
        <begin position="1125"/>
        <end position="1151"/>
    </location>
</feature>
<dbReference type="PANTHER" id="PTHR10194">
    <property type="entry name" value="RAS GTPASE-ACTIVATING PROTEINS"/>
    <property type="match status" value="1"/>
</dbReference>
<dbReference type="FunFam" id="1.10.506.10:FF:000002">
    <property type="entry name" value="Ras GTPase-activating protein nGAP isoform 2"/>
    <property type="match status" value="1"/>
</dbReference>
<dbReference type="FunFam" id="2.60.40.150:FF:000010">
    <property type="entry name" value="Ras GTPase-activating protein nGAP isoform 2"/>
    <property type="match status" value="1"/>
</dbReference>
<feature type="compositionally biased region" description="Polar residues" evidence="4">
    <location>
        <begin position="142"/>
        <end position="159"/>
    </location>
</feature>
<dbReference type="Pfam" id="PF00616">
    <property type="entry name" value="RasGAP"/>
    <property type="match status" value="1"/>
</dbReference>
<dbReference type="Gene3D" id="2.60.40.150">
    <property type="entry name" value="C2 domain"/>
    <property type="match status" value="1"/>
</dbReference>
<feature type="region of interest" description="Disordered" evidence="4">
    <location>
        <begin position="727"/>
        <end position="763"/>
    </location>
</feature>
<keyword evidence="3" id="KW-0175">Coiled coil</keyword>
<dbReference type="SMART" id="SM00233">
    <property type="entry name" value="PH"/>
    <property type="match status" value="1"/>
</dbReference>
<evidence type="ECO:0000256" key="4">
    <source>
        <dbReference type="SAM" id="MobiDB-lite"/>
    </source>
</evidence>
<dbReference type="CDD" id="cd04013">
    <property type="entry name" value="C2_SynGAP_like"/>
    <property type="match status" value="1"/>
</dbReference>
<feature type="compositionally biased region" description="Low complexity" evidence="4">
    <location>
        <begin position="927"/>
        <end position="937"/>
    </location>
</feature>
<feature type="region of interest" description="Disordered" evidence="4">
    <location>
        <begin position="871"/>
        <end position="964"/>
    </location>
</feature>
<feature type="compositionally biased region" description="Polar residues" evidence="4">
    <location>
        <begin position="669"/>
        <end position="681"/>
    </location>
</feature>
<organism evidence="8 9">
    <name type="scientific">Acipenser ruthenus</name>
    <name type="common">Sterlet sturgeon</name>
    <dbReference type="NCBI Taxonomy" id="7906"/>
    <lineage>
        <taxon>Eukaryota</taxon>
        <taxon>Metazoa</taxon>
        <taxon>Chordata</taxon>
        <taxon>Craniata</taxon>
        <taxon>Vertebrata</taxon>
        <taxon>Euteleostomi</taxon>
        <taxon>Actinopterygii</taxon>
        <taxon>Chondrostei</taxon>
        <taxon>Acipenseriformes</taxon>
        <taxon>Acipenseridae</taxon>
        <taxon>Acipenser</taxon>
    </lineage>
</organism>
<feature type="domain" description="PH" evidence="5">
    <location>
        <begin position="32"/>
        <end position="282"/>
    </location>
</feature>
<keyword evidence="1" id="KW-0343">GTPase activation</keyword>
<dbReference type="PROSITE" id="PS50018">
    <property type="entry name" value="RAS_GTPASE_ACTIV_2"/>
    <property type="match status" value="1"/>
</dbReference>
<evidence type="ECO:0000313" key="9">
    <source>
        <dbReference type="Proteomes" id="UP000289886"/>
    </source>
</evidence>
<evidence type="ECO:0000313" key="8">
    <source>
        <dbReference type="EMBL" id="RXM33072.1"/>
    </source>
</evidence>
<comment type="caution">
    <text evidence="8">The sequence shown here is derived from an EMBL/GenBank/DDBJ whole genome shotgun (WGS) entry which is preliminary data.</text>
</comment>
<feature type="domain" description="C2" evidence="6">
    <location>
        <begin position="273"/>
        <end position="391"/>
    </location>
</feature>
<dbReference type="PROSITE" id="PS00509">
    <property type="entry name" value="RAS_GTPASE_ACTIV_1"/>
    <property type="match status" value="1"/>
</dbReference>
<feature type="compositionally biased region" description="Low complexity" evidence="4">
    <location>
        <begin position="948"/>
        <end position="960"/>
    </location>
</feature>
<evidence type="ECO:0000259" key="7">
    <source>
        <dbReference type="PROSITE" id="PS50018"/>
    </source>
</evidence>
<feature type="compositionally biased region" description="Basic residues" evidence="4">
    <location>
        <begin position="168"/>
        <end position="179"/>
    </location>
</feature>
<feature type="compositionally biased region" description="Low complexity" evidence="4">
    <location>
        <begin position="802"/>
        <end position="811"/>
    </location>
</feature>
<dbReference type="InterPro" id="IPR023152">
    <property type="entry name" value="RasGAP_CS"/>
</dbReference>
<dbReference type="InterPro" id="IPR039360">
    <property type="entry name" value="Ras_GTPase"/>
</dbReference>
<keyword evidence="9" id="KW-1185">Reference proteome</keyword>
<feature type="region of interest" description="Disordered" evidence="4">
    <location>
        <begin position="783"/>
        <end position="848"/>
    </location>
</feature>
<accession>A0A444UD29</accession>
<dbReference type="InterPro" id="IPR021887">
    <property type="entry name" value="DAB2P_C"/>
</dbReference>
<keyword evidence="2" id="KW-0597">Phosphoprotein</keyword>
<dbReference type="Proteomes" id="UP000289886">
    <property type="component" value="Unassembled WGS sequence"/>
</dbReference>
<dbReference type="InterPro" id="IPR057606">
    <property type="entry name" value="SynGAP1-like_PH"/>
</dbReference>
<dbReference type="SUPFAM" id="SSF50729">
    <property type="entry name" value="PH domain-like"/>
    <property type="match status" value="1"/>
</dbReference>
<dbReference type="CDD" id="cd05136">
    <property type="entry name" value="RasGAP_DAB2IP"/>
    <property type="match status" value="1"/>
</dbReference>
<dbReference type="Gene3D" id="1.10.506.10">
    <property type="entry name" value="GTPase Activation - p120gap, domain 1"/>
    <property type="match status" value="1"/>
</dbReference>
<dbReference type="PROSITE" id="PS50004">
    <property type="entry name" value="C2"/>
    <property type="match status" value="1"/>
</dbReference>
<evidence type="ECO:0000256" key="1">
    <source>
        <dbReference type="ARBA" id="ARBA00022468"/>
    </source>
</evidence>
<feature type="region of interest" description="Disordered" evidence="4">
    <location>
        <begin position="661"/>
        <end position="697"/>
    </location>
</feature>
<reference evidence="8 9" key="1">
    <citation type="submission" date="2019-01" db="EMBL/GenBank/DDBJ databases">
        <title>Draft Genome and Complete Hox-Cluster Characterization of the Sterlet Sturgeon (Acipenser ruthenus).</title>
        <authorList>
            <person name="Wei Q."/>
        </authorList>
    </citation>
    <scope>NUCLEOTIDE SEQUENCE [LARGE SCALE GENOMIC DNA]</scope>
    <source>
        <strain evidence="8">WHYD16114868_AA</strain>
        <tissue evidence="8">Blood</tissue>
    </source>
</reference>
<dbReference type="SUPFAM" id="SSF49562">
    <property type="entry name" value="C2 domain (Calcium/lipid-binding domain, CaLB)"/>
    <property type="match status" value="1"/>
</dbReference>
<proteinExistence type="predicted"/>
<feature type="domain" description="Ras-GAP" evidence="7">
    <location>
        <begin position="451"/>
        <end position="643"/>
    </location>
</feature>
<feature type="region of interest" description="Disordered" evidence="4">
    <location>
        <begin position="89"/>
        <end position="219"/>
    </location>
</feature>
<feature type="coiled-coil region" evidence="3">
    <location>
        <begin position="990"/>
        <end position="1063"/>
    </location>
</feature>
<evidence type="ECO:0000256" key="3">
    <source>
        <dbReference type="SAM" id="Coils"/>
    </source>
</evidence>
<sequence length="1151" mass="129888">METDSITDDVGSLHGGMMSLDPLVDRILMESVCQQQGWVRVYDVKGPPTHRLSCGQSPYTETTTWERKYCILTDNQLILLNKEEEMPVEVLHESQSDSSKGRNLRRTVSVPSEAQFPEYQPEGVAKLEVSAERSPRRRSISGLGSSEKNSSMDGPNSSPFKVPGFFSKRLKGSIKRTKSQSKLDRNTSFRLPSLRNSDNDRSGGLPKLKESRSHESLLSPGSAVEALELGMEDDVFIKPLHSSILGQEFCFEVAYSGGSKCFSCSSAAERDKWMENLKRTVQPNKDNCRRAENVLRLWIIEAKDLPPKKKYFCELCLDDVLYARTTSKTKADNLFWGEHFEFYSLPLVRSITVHIYKDIDKKKKKDKNNYVGLVNIPMGSVTGRQFVEKWYPVSTPTLSKGKGSGPSIRIKSRFQTISILPMEQYKEFAEFITNNYTMLCSVLEPVISVKNKEEMACALVHILQSTGRARDFLTDLVMSEVDRCGDHDVLIFRENTLATKAIEEYLKLVGQKYLHDALGEFIKALYESDENCEVDPGKCPLNELSEHQSNLKMCCELAFCKIINSYCVFPRELKEVFAAWKQQCLNRGKQDISERLISASLFLRFLCPAIMSPSLFNLMQEYPDDQTSRTLTLIAKVIQNLANFANDLHKVKSPAQEHMDGYFRGKQPLQGQQSSTQSISYSDKEEREKLLPNGRSISLMDLQDSHMSHSERVSIHEVSARLAGSQLSVGHPHPHNQQQQHHHQAPAKPPPREAQNMPQSAPQIRRPLHSALSHQGSLQPLSFQNPVYHLSNPPQQACGPDSSSENLSTESSRSHSNSEDFAGAVKLSAPSNSSMEDFSRGSTQSEDCAPRRHTVLDRHAMPLPVALPRQNSAGQAQIVRVEQQSHSGSGGARTPRSLPHSASLRSTSSVTGIPVPVEASLHDGNRSRQQSTSSRESPVPKARMVHKQQPPQQAQQVQSPVESITMSPVERTAAWVLNNGQYEDEETEQGRDESKHVEKYEQEIAKLKEKLRLSSRRLEEYERRLLAQEQQMQKLLMEYKARLEDSEERLRRQQEEKDSQMKSIISRLMAVEEELRRDHAEMQAVIDSKQKIIDAQEKRISSLDVANSRLMSALTQVKERYSVQNTHNGISPTNPTKLSITENGEFKNSSC</sequence>
<protein>
    <submittedName>
        <fullName evidence="8">Ras GTPase-activating protein nGAP</fullName>
    </submittedName>
</protein>
<dbReference type="SMART" id="SM00239">
    <property type="entry name" value="C2"/>
    <property type="match status" value="1"/>
</dbReference>
<evidence type="ECO:0000256" key="2">
    <source>
        <dbReference type="ARBA" id="ARBA00022553"/>
    </source>
</evidence>
<dbReference type="AlphaFoldDB" id="A0A444UD29"/>
<dbReference type="Pfam" id="PF00168">
    <property type="entry name" value="C2"/>
    <property type="match status" value="1"/>
</dbReference>
<feature type="compositionally biased region" description="Basic and acidic residues" evidence="4">
    <location>
        <begin position="197"/>
        <end position="215"/>
    </location>
</feature>
<evidence type="ECO:0000259" key="6">
    <source>
        <dbReference type="PROSITE" id="PS50004"/>
    </source>
</evidence>
<dbReference type="PANTHER" id="PTHR10194:SF52">
    <property type="entry name" value="RAS GTPASE-ACTIVATING PROTEIN NGAP"/>
    <property type="match status" value="1"/>
</dbReference>
<gene>
    <name evidence="8" type="ORF">EOD39_5748</name>
</gene>
<dbReference type="EMBL" id="SCEB01214808">
    <property type="protein sequence ID" value="RXM33072.1"/>
    <property type="molecule type" value="Genomic_DNA"/>
</dbReference>
<evidence type="ECO:0000259" key="5">
    <source>
        <dbReference type="PROSITE" id="PS50003"/>
    </source>
</evidence>
<dbReference type="InterPro" id="IPR035892">
    <property type="entry name" value="C2_domain_sf"/>
</dbReference>
<dbReference type="InterPro" id="IPR001936">
    <property type="entry name" value="RasGAP_dom"/>
</dbReference>